<dbReference type="InterPro" id="IPR013766">
    <property type="entry name" value="Thioredoxin_domain"/>
</dbReference>
<dbReference type="OrthoDB" id="9785502at2"/>
<dbReference type="PROSITE" id="PS51352">
    <property type="entry name" value="THIOREDOXIN_2"/>
    <property type="match status" value="1"/>
</dbReference>
<keyword evidence="2 5" id="KW-0575">Peroxidase</keyword>
<dbReference type="CDD" id="cd00340">
    <property type="entry name" value="GSH_Peroxidase"/>
    <property type="match status" value="1"/>
</dbReference>
<dbReference type="AlphaFoldDB" id="A0A562LYG7"/>
<dbReference type="InterPro" id="IPR000889">
    <property type="entry name" value="Glutathione_peroxidase"/>
</dbReference>
<feature type="domain" description="Thioredoxin" evidence="7">
    <location>
        <begin position="21"/>
        <end position="179"/>
    </location>
</feature>
<proteinExistence type="inferred from homology"/>
<dbReference type="PIRSF" id="PIRSF000303">
    <property type="entry name" value="Glutathion_perox"/>
    <property type="match status" value="1"/>
</dbReference>
<gene>
    <name evidence="8" type="ORF">IP93_01011</name>
</gene>
<dbReference type="PROSITE" id="PS51355">
    <property type="entry name" value="GLUTATHIONE_PEROXID_3"/>
    <property type="match status" value="1"/>
</dbReference>
<evidence type="ECO:0000256" key="1">
    <source>
        <dbReference type="ARBA" id="ARBA00006926"/>
    </source>
</evidence>
<dbReference type="GO" id="GO:0034599">
    <property type="term" value="P:cellular response to oxidative stress"/>
    <property type="evidence" value="ECO:0007669"/>
    <property type="project" value="TreeGrafter"/>
</dbReference>
<reference evidence="8 9" key="1">
    <citation type="journal article" date="2015" name="Stand. Genomic Sci.">
        <title>Genomic Encyclopedia of Bacterial and Archaeal Type Strains, Phase III: the genomes of soil and plant-associated and newly described type strains.</title>
        <authorList>
            <person name="Whitman W.B."/>
            <person name="Woyke T."/>
            <person name="Klenk H.P."/>
            <person name="Zhou Y."/>
            <person name="Lilburn T.G."/>
            <person name="Beck B.J."/>
            <person name="De Vos P."/>
            <person name="Vandamme P."/>
            <person name="Eisen J.A."/>
            <person name="Garrity G."/>
            <person name="Hugenholtz P."/>
            <person name="Kyrpides N.C."/>
        </authorList>
    </citation>
    <scope>NUCLEOTIDE SEQUENCE [LARGE SCALE GENOMIC DNA]</scope>
    <source>
        <strain evidence="8 9">CGMCC 1.10136</strain>
    </source>
</reference>
<evidence type="ECO:0000313" key="8">
    <source>
        <dbReference type="EMBL" id="TWI12666.1"/>
    </source>
</evidence>
<evidence type="ECO:0000259" key="7">
    <source>
        <dbReference type="PROSITE" id="PS51352"/>
    </source>
</evidence>
<evidence type="ECO:0000256" key="2">
    <source>
        <dbReference type="ARBA" id="ARBA00022559"/>
    </source>
</evidence>
<dbReference type="PROSITE" id="PS00460">
    <property type="entry name" value="GLUTATHIONE_PEROXID_1"/>
    <property type="match status" value="1"/>
</dbReference>
<comment type="similarity">
    <text evidence="1 5">Belongs to the glutathione peroxidase family.</text>
</comment>
<feature type="chain" id="PRO_5021986028" description="Glutathione peroxidase" evidence="6">
    <location>
        <begin position="24"/>
        <end position="189"/>
    </location>
</feature>
<dbReference type="RefSeq" id="WP_144812817.1">
    <property type="nucleotide sequence ID" value="NZ_VLKP01000003.1"/>
</dbReference>
<dbReference type="Pfam" id="PF00255">
    <property type="entry name" value="GSHPx"/>
    <property type="match status" value="1"/>
</dbReference>
<dbReference type="PANTHER" id="PTHR11592">
    <property type="entry name" value="GLUTATHIONE PEROXIDASE"/>
    <property type="match status" value="1"/>
</dbReference>
<accession>A0A562LYG7</accession>
<sequence length="189" mass="20243">MSRTPLLAALAAASLLVAGAALAASGLLAHSFRPLAGKTPVNLEQAYGGQVLLVVNTASKCGFTPQFEALEALHAKYKGKGFAVLGFPSGDFREQEFTDEKEIQQFCTLTYGVKFPMFEKVHVVGESATPFYKALAAASGEAPKWNFHKYLIGRDGRLVASWGSRTKPDDKAIVDAIEQAMKAPRPATP</sequence>
<evidence type="ECO:0000313" key="9">
    <source>
        <dbReference type="Proteomes" id="UP000316471"/>
    </source>
</evidence>
<keyword evidence="3 5" id="KW-0560">Oxidoreductase</keyword>
<comment type="caution">
    <text evidence="8">The sequence shown here is derived from an EMBL/GenBank/DDBJ whole genome shotgun (WGS) entry which is preliminary data.</text>
</comment>
<evidence type="ECO:0000256" key="6">
    <source>
        <dbReference type="SAM" id="SignalP"/>
    </source>
</evidence>
<dbReference type="GO" id="GO:0004601">
    <property type="term" value="F:peroxidase activity"/>
    <property type="evidence" value="ECO:0007669"/>
    <property type="project" value="UniProtKB-KW"/>
</dbReference>
<dbReference type="EMBL" id="VLKP01000003">
    <property type="protein sequence ID" value="TWI12666.1"/>
    <property type="molecule type" value="Genomic_DNA"/>
</dbReference>
<keyword evidence="9" id="KW-1185">Reference proteome</keyword>
<dbReference type="SUPFAM" id="SSF52833">
    <property type="entry name" value="Thioredoxin-like"/>
    <property type="match status" value="1"/>
</dbReference>
<protein>
    <recommendedName>
        <fullName evidence="5">Glutathione peroxidase</fullName>
    </recommendedName>
</protein>
<keyword evidence="6" id="KW-0732">Signal</keyword>
<dbReference type="PANTHER" id="PTHR11592:SF40">
    <property type="entry name" value="THIOREDOXIN_GLUTATHIONE PEROXIDASE BTUE"/>
    <property type="match status" value="1"/>
</dbReference>
<dbReference type="PRINTS" id="PR01011">
    <property type="entry name" value="GLUTPROXDASE"/>
</dbReference>
<organism evidence="8 9">
    <name type="scientific">Aerolutibacter ruishenii</name>
    <dbReference type="NCBI Taxonomy" id="686800"/>
    <lineage>
        <taxon>Bacteria</taxon>
        <taxon>Pseudomonadati</taxon>
        <taxon>Pseudomonadota</taxon>
        <taxon>Gammaproteobacteria</taxon>
        <taxon>Lysobacterales</taxon>
        <taxon>Lysobacteraceae</taxon>
        <taxon>Aerolutibacter</taxon>
    </lineage>
</organism>
<dbReference type="Gene3D" id="3.40.30.10">
    <property type="entry name" value="Glutaredoxin"/>
    <property type="match status" value="1"/>
</dbReference>
<dbReference type="InterPro" id="IPR029759">
    <property type="entry name" value="GPX_AS"/>
</dbReference>
<evidence type="ECO:0000256" key="3">
    <source>
        <dbReference type="ARBA" id="ARBA00023002"/>
    </source>
</evidence>
<evidence type="ECO:0000256" key="5">
    <source>
        <dbReference type="RuleBase" id="RU000499"/>
    </source>
</evidence>
<feature type="active site" evidence="4">
    <location>
        <position position="61"/>
    </location>
</feature>
<dbReference type="Proteomes" id="UP000316471">
    <property type="component" value="Unassembled WGS sequence"/>
</dbReference>
<evidence type="ECO:0000256" key="4">
    <source>
        <dbReference type="PIRSR" id="PIRSR000303-1"/>
    </source>
</evidence>
<dbReference type="InterPro" id="IPR036249">
    <property type="entry name" value="Thioredoxin-like_sf"/>
</dbReference>
<feature type="signal peptide" evidence="6">
    <location>
        <begin position="1"/>
        <end position="23"/>
    </location>
</feature>
<name>A0A562LYG7_9GAMM</name>